<name>A0A0E9SMC0_ANGAN</name>
<sequence length="12" mass="1588">MFIERTLDWMFV</sequence>
<reference evidence="1" key="2">
    <citation type="journal article" date="2015" name="Fish Shellfish Immunol.">
        <title>Early steps in the European eel (Anguilla anguilla)-Vibrio vulnificus interaction in the gills: Role of the RtxA13 toxin.</title>
        <authorList>
            <person name="Callol A."/>
            <person name="Pajuelo D."/>
            <person name="Ebbesson L."/>
            <person name="Teles M."/>
            <person name="MacKenzie S."/>
            <person name="Amaro C."/>
        </authorList>
    </citation>
    <scope>NUCLEOTIDE SEQUENCE</scope>
</reference>
<proteinExistence type="predicted"/>
<organism evidence="1">
    <name type="scientific">Anguilla anguilla</name>
    <name type="common">European freshwater eel</name>
    <name type="synonym">Muraena anguilla</name>
    <dbReference type="NCBI Taxonomy" id="7936"/>
    <lineage>
        <taxon>Eukaryota</taxon>
        <taxon>Metazoa</taxon>
        <taxon>Chordata</taxon>
        <taxon>Craniata</taxon>
        <taxon>Vertebrata</taxon>
        <taxon>Euteleostomi</taxon>
        <taxon>Actinopterygii</taxon>
        <taxon>Neopterygii</taxon>
        <taxon>Teleostei</taxon>
        <taxon>Anguilliformes</taxon>
        <taxon>Anguillidae</taxon>
        <taxon>Anguilla</taxon>
    </lineage>
</organism>
<evidence type="ECO:0000313" key="1">
    <source>
        <dbReference type="EMBL" id="JAH41790.1"/>
    </source>
</evidence>
<reference evidence="1" key="1">
    <citation type="submission" date="2014-11" db="EMBL/GenBank/DDBJ databases">
        <authorList>
            <person name="Amaro Gonzalez C."/>
        </authorList>
    </citation>
    <scope>NUCLEOTIDE SEQUENCE</scope>
</reference>
<protein>
    <submittedName>
        <fullName evidence="1">Uncharacterized protein</fullName>
    </submittedName>
</protein>
<accession>A0A0E9SMC0</accession>
<dbReference type="EMBL" id="GBXM01066787">
    <property type="protein sequence ID" value="JAH41790.1"/>
    <property type="molecule type" value="Transcribed_RNA"/>
</dbReference>